<dbReference type="Proteomes" id="UP000805193">
    <property type="component" value="Unassembled WGS sequence"/>
</dbReference>
<evidence type="ECO:0000313" key="2">
    <source>
        <dbReference type="Proteomes" id="UP000805193"/>
    </source>
</evidence>
<accession>A0AC60QN70</accession>
<reference evidence="1 2" key="1">
    <citation type="journal article" date="2020" name="Cell">
        <title>Large-Scale Comparative Analyses of Tick Genomes Elucidate Their Genetic Diversity and Vector Capacities.</title>
        <authorList>
            <consortium name="Tick Genome and Microbiome Consortium (TIGMIC)"/>
            <person name="Jia N."/>
            <person name="Wang J."/>
            <person name="Shi W."/>
            <person name="Du L."/>
            <person name="Sun Y."/>
            <person name="Zhan W."/>
            <person name="Jiang J.F."/>
            <person name="Wang Q."/>
            <person name="Zhang B."/>
            <person name="Ji P."/>
            <person name="Bell-Sakyi L."/>
            <person name="Cui X.M."/>
            <person name="Yuan T.T."/>
            <person name="Jiang B.G."/>
            <person name="Yang W.F."/>
            <person name="Lam T.T."/>
            <person name="Chang Q.C."/>
            <person name="Ding S.J."/>
            <person name="Wang X.J."/>
            <person name="Zhu J.G."/>
            <person name="Ruan X.D."/>
            <person name="Zhao L."/>
            <person name="Wei J.T."/>
            <person name="Ye R.Z."/>
            <person name="Que T.C."/>
            <person name="Du C.H."/>
            <person name="Zhou Y.H."/>
            <person name="Cheng J.X."/>
            <person name="Dai P.F."/>
            <person name="Guo W.B."/>
            <person name="Han X.H."/>
            <person name="Huang E.J."/>
            <person name="Li L.F."/>
            <person name="Wei W."/>
            <person name="Gao Y.C."/>
            <person name="Liu J.Z."/>
            <person name="Shao H.Z."/>
            <person name="Wang X."/>
            <person name="Wang C.C."/>
            <person name="Yang T.C."/>
            <person name="Huo Q.B."/>
            <person name="Li W."/>
            <person name="Chen H.Y."/>
            <person name="Chen S.E."/>
            <person name="Zhou L.G."/>
            <person name="Ni X.B."/>
            <person name="Tian J.H."/>
            <person name="Sheng Y."/>
            <person name="Liu T."/>
            <person name="Pan Y.S."/>
            <person name="Xia L.Y."/>
            <person name="Li J."/>
            <person name="Zhao F."/>
            <person name="Cao W.C."/>
        </authorList>
    </citation>
    <scope>NUCLEOTIDE SEQUENCE [LARGE SCALE GENOMIC DNA]</scope>
    <source>
        <strain evidence="1">Iper-2018</strain>
    </source>
</reference>
<name>A0AC60QN70_IXOPE</name>
<comment type="caution">
    <text evidence="1">The sequence shown here is derived from an EMBL/GenBank/DDBJ whole genome shotgun (WGS) entry which is preliminary data.</text>
</comment>
<evidence type="ECO:0000313" key="1">
    <source>
        <dbReference type="EMBL" id="KAG0437341.1"/>
    </source>
</evidence>
<protein>
    <submittedName>
        <fullName evidence="1">Uncharacterized protein</fullName>
    </submittedName>
</protein>
<dbReference type="EMBL" id="JABSTQ010006432">
    <property type="protein sequence ID" value="KAG0437341.1"/>
    <property type="molecule type" value="Genomic_DNA"/>
</dbReference>
<sequence>MPDHLRTTSKYTDSDGRTIEVQMKLTRLTPDAVPTIFPDCPRYLSEARQSREEPDAKRKRKEDGQLQKAIQESALAHEREEQENKIHSLQDVTSRLHRLREKKFWAAITCDSCVIFAHIETTTDAPELLVSVTVSSNLSVRAFWKGARLTSDEQLDIPDEIHDFRVLVQLLENVENHCTTTEHRPADKANAVLKLVASLLDDISSGELLEDEKADAVMFLKEHQPERRADGQGVVTSRRSAEALSSLGGVASAITNIIFVWSFSARINRKSAFKVAPKPRLSEAEGKGREEEARQPASQKDRLEDSGAARRAFLVGCSSIFSSRRRSAAA</sequence>
<organism evidence="1 2">
    <name type="scientific">Ixodes persulcatus</name>
    <name type="common">Taiga tick</name>
    <dbReference type="NCBI Taxonomy" id="34615"/>
    <lineage>
        <taxon>Eukaryota</taxon>
        <taxon>Metazoa</taxon>
        <taxon>Ecdysozoa</taxon>
        <taxon>Arthropoda</taxon>
        <taxon>Chelicerata</taxon>
        <taxon>Arachnida</taxon>
        <taxon>Acari</taxon>
        <taxon>Parasitiformes</taxon>
        <taxon>Ixodida</taxon>
        <taxon>Ixodoidea</taxon>
        <taxon>Ixodidae</taxon>
        <taxon>Ixodinae</taxon>
        <taxon>Ixodes</taxon>
    </lineage>
</organism>
<proteinExistence type="predicted"/>
<gene>
    <name evidence="1" type="ORF">HPB47_017485</name>
</gene>
<keyword evidence="2" id="KW-1185">Reference proteome</keyword>